<dbReference type="PANTHER" id="PTHR33121:SF23">
    <property type="entry name" value="CYCLIC DI-GMP PHOSPHODIESTERASE PDEB"/>
    <property type="match status" value="1"/>
</dbReference>
<dbReference type="InterPro" id="IPR043128">
    <property type="entry name" value="Rev_trsase/Diguanyl_cyclase"/>
</dbReference>
<dbReference type="CDD" id="cd01948">
    <property type="entry name" value="EAL"/>
    <property type="match status" value="1"/>
</dbReference>
<proteinExistence type="predicted"/>
<dbReference type="Gene3D" id="3.20.20.450">
    <property type="entry name" value="EAL domain"/>
    <property type="match status" value="1"/>
</dbReference>
<dbReference type="NCBIfam" id="TIGR00254">
    <property type="entry name" value="GGDEF"/>
    <property type="match status" value="1"/>
</dbReference>
<dbReference type="Pfam" id="PF00563">
    <property type="entry name" value="EAL"/>
    <property type="match status" value="1"/>
</dbReference>
<dbReference type="PANTHER" id="PTHR33121">
    <property type="entry name" value="CYCLIC DI-GMP PHOSPHODIESTERASE PDEF"/>
    <property type="match status" value="1"/>
</dbReference>
<organism evidence="3 4">
    <name type="scientific">SAR86 cluster bacterium</name>
    <dbReference type="NCBI Taxonomy" id="2030880"/>
    <lineage>
        <taxon>Bacteria</taxon>
        <taxon>Pseudomonadati</taxon>
        <taxon>Pseudomonadota</taxon>
        <taxon>Gammaproteobacteria</taxon>
        <taxon>SAR86 cluster</taxon>
    </lineage>
</organism>
<name>A0A2A5ACA4_9GAMM</name>
<dbReference type="Pfam" id="PF00990">
    <property type="entry name" value="GGDEF"/>
    <property type="match status" value="1"/>
</dbReference>
<gene>
    <name evidence="3" type="ORF">COA96_18095</name>
</gene>
<dbReference type="SUPFAM" id="SSF141868">
    <property type="entry name" value="EAL domain-like"/>
    <property type="match status" value="1"/>
</dbReference>
<dbReference type="InterPro" id="IPR050706">
    <property type="entry name" value="Cyclic-di-GMP_PDE-like"/>
</dbReference>
<dbReference type="InterPro" id="IPR000160">
    <property type="entry name" value="GGDEF_dom"/>
</dbReference>
<dbReference type="PROSITE" id="PS50887">
    <property type="entry name" value="GGDEF"/>
    <property type="match status" value="1"/>
</dbReference>
<dbReference type="SMART" id="SM00052">
    <property type="entry name" value="EAL"/>
    <property type="match status" value="1"/>
</dbReference>
<dbReference type="AlphaFoldDB" id="A0A2A5ACA4"/>
<evidence type="ECO:0000313" key="3">
    <source>
        <dbReference type="EMBL" id="PCJ16924.1"/>
    </source>
</evidence>
<accession>A0A2A5ACA4</accession>
<feature type="domain" description="EAL" evidence="1">
    <location>
        <begin position="186"/>
        <end position="436"/>
    </location>
</feature>
<dbReference type="Gene3D" id="3.30.70.270">
    <property type="match status" value="1"/>
</dbReference>
<evidence type="ECO:0000259" key="1">
    <source>
        <dbReference type="PROSITE" id="PS50883"/>
    </source>
</evidence>
<reference evidence="4" key="1">
    <citation type="submission" date="2017-08" db="EMBL/GenBank/DDBJ databases">
        <title>A dynamic microbial community with high functional redundancy inhabits the cold, oxic subseafloor aquifer.</title>
        <authorList>
            <person name="Tully B.J."/>
            <person name="Wheat C.G."/>
            <person name="Glazer B.T."/>
            <person name="Huber J.A."/>
        </authorList>
    </citation>
    <scope>NUCLEOTIDE SEQUENCE [LARGE SCALE GENOMIC DNA]</scope>
</reference>
<dbReference type="SUPFAM" id="SSF55073">
    <property type="entry name" value="Nucleotide cyclase"/>
    <property type="match status" value="1"/>
</dbReference>
<dbReference type="EMBL" id="NVVJ01000112">
    <property type="protein sequence ID" value="PCJ16924.1"/>
    <property type="molecule type" value="Genomic_DNA"/>
</dbReference>
<sequence>MNKLSTTRQAVDIPADDGLFPRKDPLTGLYEQDYLSKALNKVLKESRRRKISATLGLLQLENFYEIRSWVGKSEADLLLGDIARVLKKTLPKNVLLCRCRHYEFGILLLNDSSVNAVLITDRVKLALLSAVSASIPAQLEMKCGVGLARVESSVPSIDVMFARARHNLSLAHYQQNNERPRLIANPEVALNELMLALRENKLKLSFQPIVSLKEDGLAHYEIRCYLPNTPASLPTRVLFDTAANNALGEDIDRRVIEKSLNLLKKEQNDSLRLTINLTHNSLVNPQFLSWLEAELATCSTLAKQLIFQVSEIDVLIAQHHLNYFCEKLTQLDIKLCINNFGCTIDPFRYLPLLQAHFVKLDVSRFEKINISSQQFQQLVDITSRLHDSGLGVIVAMVEQMTLLPLLWQAQVDFVQGYALQKPKASLCFNFLKEETLGICD</sequence>
<dbReference type="Proteomes" id="UP000218327">
    <property type="component" value="Unassembled WGS sequence"/>
</dbReference>
<dbReference type="InterPro" id="IPR035919">
    <property type="entry name" value="EAL_sf"/>
</dbReference>
<dbReference type="SMART" id="SM00267">
    <property type="entry name" value="GGDEF"/>
    <property type="match status" value="1"/>
</dbReference>
<evidence type="ECO:0008006" key="5">
    <source>
        <dbReference type="Google" id="ProtNLM"/>
    </source>
</evidence>
<evidence type="ECO:0000313" key="4">
    <source>
        <dbReference type="Proteomes" id="UP000218327"/>
    </source>
</evidence>
<evidence type="ECO:0000259" key="2">
    <source>
        <dbReference type="PROSITE" id="PS50887"/>
    </source>
</evidence>
<comment type="caution">
    <text evidence="3">The sequence shown here is derived from an EMBL/GenBank/DDBJ whole genome shotgun (WGS) entry which is preliminary data.</text>
</comment>
<dbReference type="PROSITE" id="PS50883">
    <property type="entry name" value="EAL"/>
    <property type="match status" value="1"/>
</dbReference>
<dbReference type="InterPro" id="IPR029787">
    <property type="entry name" value="Nucleotide_cyclase"/>
</dbReference>
<dbReference type="GO" id="GO:0071111">
    <property type="term" value="F:cyclic-guanylate-specific phosphodiesterase activity"/>
    <property type="evidence" value="ECO:0007669"/>
    <property type="project" value="InterPro"/>
</dbReference>
<protein>
    <recommendedName>
        <fullName evidence="5">GGDEF domain-containing protein</fullName>
    </recommendedName>
</protein>
<feature type="domain" description="GGDEF" evidence="2">
    <location>
        <begin position="51"/>
        <end position="185"/>
    </location>
</feature>
<dbReference type="InterPro" id="IPR001633">
    <property type="entry name" value="EAL_dom"/>
</dbReference>